<dbReference type="EMBL" id="JBBLXS010000448">
    <property type="protein sequence ID" value="MEK0187825.1"/>
    <property type="molecule type" value="Genomic_DNA"/>
</dbReference>
<organism evidence="1 2">
    <name type="scientific">Microcoleus anatoxicus PTRS2</name>
    <dbReference type="NCBI Taxonomy" id="2705321"/>
    <lineage>
        <taxon>Bacteria</taxon>
        <taxon>Bacillati</taxon>
        <taxon>Cyanobacteriota</taxon>
        <taxon>Cyanophyceae</taxon>
        <taxon>Oscillatoriophycideae</taxon>
        <taxon>Oscillatoriales</taxon>
        <taxon>Microcoleaceae</taxon>
        <taxon>Microcoleus</taxon>
        <taxon>Microcoleus anatoxicus</taxon>
    </lineage>
</organism>
<comment type="caution">
    <text evidence="1">The sequence shown here is derived from an EMBL/GenBank/DDBJ whole genome shotgun (WGS) entry which is preliminary data.</text>
</comment>
<gene>
    <name evidence="1" type="ORF">WMG39_23730</name>
</gene>
<evidence type="ECO:0000313" key="2">
    <source>
        <dbReference type="Proteomes" id="UP001384579"/>
    </source>
</evidence>
<keyword evidence="2" id="KW-1185">Reference proteome</keyword>
<protein>
    <submittedName>
        <fullName evidence="1">Uncharacterized protein</fullName>
    </submittedName>
</protein>
<name>A0ABU8YU04_9CYAN</name>
<dbReference type="Proteomes" id="UP001384579">
    <property type="component" value="Unassembled WGS sequence"/>
</dbReference>
<proteinExistence type="predicted"/>
<reference evidence="1 2" key="1">
    <citation type="journal article" date="2020" name="Harmful Algae">
        <title>Molecular and morphological characterization of a novel dihydroanatoxin-a producing Microcoleus species (cyanobacteria) from the Russian River, California, USA.</title>
        <authorList>
            <person name="Conklin K.Y."/>
            <person name="Stancheva R."/>
            <person name="Otten T.G."/>
            <person name="Fadness R."/>
            <person name="Boyer G.L."/>
            <person name="Read B."/>
            <person name="Zhang X."/>
            <person name="Sheath R.G."/>
        </authorList>
    </citation>
    <scope>NUCLEOTIDE SEQUENCE [LARGE SCALE GENOMIC DNA]</scope>
    <source>
        <strain evidence="1 2">PTRS2</strain>
    </source>
</reference>
<sequence length="87" mass="9460">MSLPYNLVEAIRNIMATLALAQGILSPSQVSDIPNSTIIAQFEEQIGIADEAERKRVEMELKKVKSNQSTMLEIAKETGYGSGNYGG</sequence>
<accession>A0ABU8YU04</accession>
<dbReference type="RefSeq" id="WP_340523134.1">
    <property type="nucleotide sequence ID" value="NZ_JBBLXS010000448.1"/>
</dbReference>
<evidence type="ECO:0000313" key="1">
    <source>
        <dbReference type="EMBL" id="MEK0187825.1"/>
    </source>
</evidence>